<proteinExistence type="predicted"/>
<dbReference type="SUPFAM" id="SSF46689">
    <property type="entry name" value="Homeodomain-like"/>
    <property type="match status" value="1"/>
</dbReference>
<organism evidence="6">
    <name type="scientific">Thermorudis peleae</name>
    <dbReference type="NCBI Taxonomy" id="1382356"/>
    <lineage>
        <taxon>Bacteria</taxon>
        <taxon>Pseudomonadati</taxon>
        <taxon>Thermomicrobiota</taxon>
        <taxon>Thermomicrobia</taxon>
        <taxon>Thermomicrobia incertae sedis</taxon>
        <taxon>Thermorudis</taxon>
    </lineage>
</organism>
<dbReference type="InterPro" id="IPR036271">
    <property type="entry name" value="Tet_transcr_reg_TetR-rel_C_sf"/>
</dbReference>
<dbReference type="PROSITE" id="PS50977">
    <property type="entry name" value="HTH_TETR_2"/>
    <property type="match status" value="1"/>
</dbReference>
<gene>
    <name evidence="6" type="ORF">ENP34_11960</name>
</gene>
<dbReference type="Pfam" id="PF00440">
    <property type="entry name" value="TetR_N"/>
    <property type="match status" value="1"/>
</dbReference>
<keyword evidence="2 4" id="KW-0238">DNA-binding</keyword>
<feature type="domain" description="HTH tetR-type" evidence="5">
    <location>
        <begin position="15"/>
        <end position="75"/>
    </location>
</feature>
<protein>
    <submittedName>
        <fullName evidence="6">TetR/AcrR family transcriptional regulator</fullName>
    </submittedName>
</protein>
<sequence length="203" mass="21395">MESHTEPRRIGRPPSFDRAVALEQAMLLFWRHGYEATSLSDLTRALGVTAPSIYSAFGNKKALFLEAVSLYLSGGSSPTAIIDAAPSARDAAQVLMEGAAIAYTGEKTPPGCMLATSAISVSAEAADVQAHLSAIRNGVEAHLRARIQAEVADGTLPPHADAEILAAHTTAIIQGLSTLARDGAPREKLLRITRSAMAVWPQV</sequence>
<dbReference type="PANTHER" id="PTHR47506">
    <property type="entry name" value="TRANSCRIPTIONAL REGULATORY PROTEIN"/>
    <property type="match status" value="1"/>
</dbReference>
<dbReference type="Gene3D" id="1.10.357.10">
    <property type="entry name" value="Tetracycline Repressor, domain 2"/>
    <property type="match status" value="1"/>
</dbReference>
<evidence type="ECO:0000313" key="6">
    <source>
        <dbReference type="EMBL" id="HEG92133.1"/>
    </source>
</evidence>
<dbReference type="GO" id="GO:0003677">
    <property type="term" value="F:DNA binding"/>
    <property type="evidence" value="ECO:0007669"/>
    <property type="project" value="UniProtKB-UniRule"/>
</dbReference>
<evidence type="ECO:0000259" key="5">
    <source>
        <dbReference type="PROSITE" id="PS50977"/>
    </source>
</evidence>
<dbReference type="InterPro" id="IPR023772">
    <property type="entry name" value="DNA-bd_HTH_TetR-type_CS"/>
</dbReference>
<dbReference type="PANTHER" id="PTHR47506:SF1">
    <property type="entry name" value="HTH-TYPE TRANSCRIPTIONAL REGULATOR YJDC"/>
    <property type="match status" value="1"/>
</dbReference>
<dbReference type="EMBL" id="DSIY01000276">
    <property type="protein sequence ID" value="HEG92133.1"/>
    <property type="molecule type" value="Genomic_DNA"/>
</dbReference>
<dbReference type="Pfam" id="PF16925">
    <property type="entry name" value="TetR_C_13"/>
    <property type="match status" value="1"/>
</dbReference>
<evidence type="ECO:0000256" key="2">
    <source>
        <dbReference type="ARBA" id="ARBA00023125"/>
    </source>
</evidence>
<evidence type="ECO:0000256" key="4">
    <source>
        <dbReference type="PROSITE-ProRule" id="PRU00335"/>
    </source>
</evidence>
<keyword evidence="3" id="KW-0804">Transcription</keyword>
<dbReference type="Gene3D" id="1.10.10.60">
    <property type="entry name" value="Homeodomain-like"/>
    <property type="match status" value="1"/>
</dbReference>
<evidence type="ECO:0000256" key="3">
    <source>
        <dbReference type="ARBA" id="ARBA00023163"/>
    </source>
</evidence>
<feature type="DNA-binding region" description="H-T-H motif" evidence="4">
    <location>
        <begin position="38"/>
        <end position="57"/>
    </location>
</feature>
<reference evidence="6" key="1">
    <citation type="journal article" date="2020" name="mSystems">
        <title>Genome- and Community-Level Interaction Insights into Carbon Utilization and Element Cycling Functions of Hydrothermarchaeota in Hydrothermal Sediment.</title>
        <authorList>
            <person name="Zhou Z."/>
            <person name="Liu Y."/>
            <person name="Xu W."/>
            <person name="Pan J."/>
            <person name="Luo Z.H."/>
            <person name="Li M."/>
        </authorList>
    </citation>
    <scope>NUCLEOTIDE SEQUENCE [LARGE SCALE GENOMIC DNA]</scope>
    <source>
        <strain evidence="6">SpSt-210</strain>
    </source>
</reference>
<dbReference type="InterPro" id="IPR001647">
    <property type="entry name" value="HTH_TetR"/>
</dbReference>
<dbReference type="PROSITE" id="PS01081">
    <property type="entry name" value="HTH_TETR_1"/>
    <property type="match status" value="1"/>
</dbReference>
<name>A0A831TJY1_9BACT</name>
<dbReference type="InterPro" id="IPR009057">
    <property type="entry name" value="Homeodomain-like_sf"/>
</dbReference>
<dbReference type="InterPro" id="IPR011075">
    <property type="entry name" value="TetR_C"/>
</dbReference>
<dbReference type="SUPFAM" id="SSF48498">
    <property type="entry name" value="Tetracyclin repressor-like, C-terminal domain"/>
    <property type="match status" value="1"/>
</dbReference>
<keyword evidence="1" id="KW-0805">Transcription regulation</keyword>
<accession>A0A831TJY1</accession>
<evidence type="ECO:0000256" key="1">
    <source>
        <dbReference type="ARBA" id="ARBA00023015"/>
    </source>
</evidence>
<comment type="caution">
    <text evidence="6">The sequence shown here is derived from an EMBL/GenBank/DDBJ whole genome shotgun (WGS) entry which is preliminary data.</text>
</comment>
<dbReference type="AlphaFoldDB" id="A0A831TJY1"/>